<keyword evidence="1" id="KW-0472">Membrane</keyword>
<gene>
    <name evidence="3" type="ORF">FDP41_012643</name>
</gene>
<protein>
    <recommendedName>
        <fullName evidence="1">Mitochondrial import inner membrane translocase subunit</fullName>
    </recommendedName>
</protein>
<keyword evidence="1" id="KW-0496">Mitochondrion</keyword>
<dbReference type="SUPFAM" id="SSF144122">
    <property type="entry name" value="Tim10-like"/>
    <property type="match status" value="1"/>
</dbReference>
<keyword evidence="1" id="KW-0143">Chaperone</keyword>
<feature type="domain" description="Tim10-like" evidence="2">
    <location>
        <begin position="14"/>
        <end position="68"/>
    </location>
</feature>
<dbReference type="InterPro" id="IPR035427">
    <property type="entry name" value="Tim10-like_dom_sf"/>
</dbReference>
<evidence type="ECO:0000256" key="1">
    <source>
        <dbReference type="RuleBase" id="RU367043"/>
    </source>
</evidence>
<dbReference type="OrthoDB" id="344165at2759"/>
<dbReference type="Proteomes" id="UP000444721">
    <property type="component" value="Unassembled WGS sequence"/>
</dbReference>
<dbReference type="GO" id="GO:0005743">
    <property type="term" value="C:mitochondrial inner membrane"/>
    <property type="evidence" value="ECO:0007669"/>
    <property type="project" value="UniProtKB-SubCell"/>
</dbReference>
<dbReference type="InterPro" id="IPR004217">
    <property type="entry name" value="Tim10-like"/>
</dbReference>
<dbReference type="EMBL" id="VFQX01000016">
    <property type="protein sequence ID" value="KAF0980855.1"/>
    <property type="molecule type" value="Genomic_DNA"/>
</dbReference>
<dbReference type="AlphaFoldDB" id="A0A6A5C5V0"/>
<dbReference type="GeneID" id="68119858"/>
<comment type="similarity">
    <text evidence="1">Belongs to the small Tim family.</text>
</comment>
<keyword evidence="1" id="KW-1015">Disulfide bond</keyword>
<comment type="subunit">
    <text evidence="1">Heterohexamer.</text>
</comment>
<accession>A0A6A5C5V0</accession>
<organism evidence="3 4">
    <name type="scientific">Naegleria fowleri</name>
    <name type="common">Brain eating amoeba</name>
    <dbReference type="NCBI Taxonomy" id="5763"/>
    <lineage>
        <taxon>Eukaryota</taxon>
        <taxon>Discoba</taxon>
        <taxon>Heterolobosea</taxon>
        <taxon>Tetramitia</taxon>
        <taxon>Eutetramitia</taxon>
        <taxon>Vahlkampfiidae</taxon>
        <taxon>Naegleria</taxon>
    </lineage>
</organism>
<proteinExistence type="inferred from homology"/>
<sequence>MDEQRKQELELVWKSQITRQIIDLTKKCFESCVPNPNSKGLNKNDKVCFQNCVSNYLDSAAIISASLQGGQQIR</sequence>
<reference evidence="3 4" key="1">
    <citation type="journal article" date="2019" name="Sci. Rep.">
        <title>Nanopore sequencing improves the draft genome of the human pathogenic amoeba Naegleria fowleri.</title>
        <authorList>
            <person name="Liechti N."/>
            <person name="Schurch N."/>
            <person name="Bruggmann R."/>
            <person name="Wittwer M."/>
        </authorList>
    </citation>
    <scope>NUCLEOTIDE SEQUENCE [LARGE SCALE GENOMIC DNA]</scope>
    <source>
        <strain evidence="3 4">ATCC 30894</strain>
    </source>
</reference>
<keyword evidence="4" id="KW-1185">Reference proteome</keyword>
<keyword evidence="1" id="KW-0999">Mitochondrion inner membrane</keyword>
<comment type="domain">
    <text evidence="1">The twin CX3C motif contains 4 conserved Cys residues that form 2 disulfide bonds in the mitochondrial intermembrane space.</text>
</comment>
<evidence type="ECO:0000259" key="2">
    <source>
        <dbReference type="Pfam" id="PF02953"/>
    </source>
</evidence>
<evidence type="ECO:0000313" key="4">
    <source>
        <dbReference type="Proteomes" id="UP000444721"/>
    </source>
</evidence>
<keyword evidence="1" id="KW-0813">Transport</keyword>
<dbReference type="RefSeq" id="XP_044565568.1">
    <property type="nucleotide sequence ID" value="XM_044703185.1"/>
</dbReference>
<comment type="caution">
    <text evidence="3">The sequence shown here is derived from an EMBL/GenBank/DDBJ whole genome shotgun (WGS) entry which is preliminary data.</text>
</comment>
<comment type="function">
    <text evidence="1">Mitochondrial intermembrane chaperone that participates in the import and insertion of some multi-pass transmembrane proteins into the mitochondrial inner membrane. Also required for the transfer of beta-barrel precursors from the TOM complex to the sorting and assembly machinery (SAM complex) of the outer membrane. Acts as a chaperone-like protein that protects the hydrophobic precursors from aggregation and guide them through the mitochondrial intermembrane space.</text>
</comment>
<dbReference type="Pfam" id="PF02953">
    <property type="entry name" value="zf-Tim10_DDP"/>
    <property type="match status" value="1"/>
</dbReference>
<dbReference type="Gene3D" id="1.10.287.810">
    <property type="entry name" value="Mitochondrial import inner membrane translocase subunit tim13 like domains"/>
    <property type="match status" value="1"/>
</dbReference>
<name>A0A6A5C5V0_NAEFO</name>
<keyword evidence="1" id="KW-0653">Protein transport</keyword>
<evidence type="ECO:0000313" key="3">
    <source>
        <dbReference type="EMBL" id="KAF0980855.1"/>
    </source>
</evidence>
<dbReference type="GO" id="GO:0015031">
    <property type="term" value="P:protein transport"/>
    <property type="evidence" value="ECO:0007669"/>
    <property type="project" value="UniProtKB-KW"/>
</dbReference>
<dbReference type="VEuPathDB" id="AmoebaDB:FDP41_012643"/>
<comment type="subcellular location">
    <subcellularLocation>
        <location evidence="1">Mitochondrion inner membrane</location>
        <topology evidence="1">Peripheral membrane protein</topology>
        <orientation evidence="1">Intermembrane side</orientation>
    </subcellularLocation>
</comment>
<keyword evidence="1" id="KW-0811">Translocation</keyword>